<name>A0A4R6M6E1_9GAMM</name>
<sequence length="149" mass="16327">MLTPEMKNSLNESVLCWLSTIGADGYPNCSPKEIFTFVEDAHIVVADIASPVSRQNVLDNPLVCVSFVHVLKQKGFKVKGVAHYIEPSDSEFADLFVLLEPMVGDVFPVRGLFNISVTQIQPIIAPGYFIIPGTTEASQIEKAKQVYGV</sequence>
<dbReference type="Pfam" id="PF01243">
    <property type="entry name" value="PNPOx_N"/>
    <property type="match status" value="1"/>
</dbReference>
<dbReference type="SUPFAM" id="SSF50475">
    <property type="entry name" value="FMN-binding split barrel"/>
    <property type="match status" value="1"/>
</dbReference>
<dbReference type="InterPro" id="IPR012349">
    <property type="entry name" value="Split_barrel_FMN-bd"/>
</dbReference>
<evidence type="ECO:0000259" key="1">
    <source>
        <dbReference type="Pfam" id="PF01243"/>
    </source>
</evidence>
<reference evidence="2 3" key="1">
    <citation type="submission" date="2019-03" db="EMBL/GenBank/DDBJ databases">
        <title>Genomic Encyclopedia of Type Strains, Phase III (KMG-III): the genomes of soil and plant-associated and newly described type strains.</title>
        <authorList>
            <person name="Whitman W."/>
        </authorList>
    </citation>
    <scope>NUCLEOTIDE SEQUENCE [LARGE SCALE GENOMIC DNA]</scope>
    <source>
        <strain evidence="2 3">CECT 7378</strain>
    </source>
</reference>
<proteinExistence type="predicted"/>
<dbReference type="Proteomes" id="UP000294656">
    <property type="component" value="Unassembled WGS sequence"/>
</dbReference>
<dbReference type="RefSeq" id="WP_133504440.1">
    <property type="nucleotide sequence ID" value="NZ_SNXC01000013.1"/>
</dbReference>
<dbReference type="Gene3D" id="2.30.110.10">
    <property type="entry name" value="Electron Transport, Fmn-binding Protein, Chain A"/>
    <property type="match status" value="1"/>
</dbReference>
<evidence type="ECO:0000313" key="3">
    <source>
        <dbReference type="Proteomes" id="UP000294656"/>
    </source>
</evidence>
<dbReference type="PANTHER" id="PTHR40660">
    <property type="entry name" value="5'-PHOSPHATE OXIDASE PUTATIVE DOMAIN-CONTAINING PROTEIN-RELATED"/>
    <property type="match status" value="1"/>
</dbReference>
<dbReference type="InterPro" id="IPR011576">
    <property type="entry name" value="Pyridox_Oxase_N"/>
</dbReference>
<evidence type="ECO:0000313" key="2">
    <source>
        <dbReference type="EMBL" id="TDO96948.1"/>
    </source>
</evidence>
<protein>
    <recommendedName>
        <fullName evidence="1">Pyridoxamine 5'-phosphate oxidase N-terminal domain-containing protein</fullName>
    </recommendedName>
</protein>
<accession>A0A4R6M6E1</accession>
<comment type="caution">
    <text evidence="2">The sequence shown here is derived from an EMBL/GenBank/DDBJ whole genome shotgun (WGS) entry which is preliminary data.</text>
</comment>
<dbReference type="OrthoDB" id="7867371at2"/>
<dbReference type="EMBL" id="SNXC01000013">
    <property type="protein sequence ID" value="TDO96948.1"/>
    <property type="molecule type" value="Genomic_DNA"/>
</dbReference>
<gene>
    <name evidence="2" type="ORF">DFP79_2719</name>
</gene>
<dbReference type="AlphaFoldDB" id="A0A4R6M6E1"/>
<dbReference type="PANTHER" id="PTHR40660:SF1">
    <property type="entry name" value="5'-PHOSPHATE OXIDASE PUTATIVE DOMAIN-CONTAINING PROTEIN-RELATED"/>
    <property type="match status" value="1"/>
</dbReference>
<organism evidence="2 3">
    <name type="scientific">Marinomonas balearica</name>
    <dbReference type="NCBI Taxonomy" id="491947"/>
    <lineage>
        <taxon>Bacteria</taxon>
        <taxon>Pseudomonadati</taxon>
        <taxon>Pseudomonadota</taxon>
        <taxon>Gammaproteobacteria</taxon>
        <taxon>Oceanospirillales</taxon>
        <taxon>Oceanospirillaceae</taxon>
        <taxon>Marinomonas</taxon>
    </lineage>
</organism>
<keyword evidence="3" id="KW-1185">Reference proteome</keyword>
<feature type="domain" description="Pyridoxamine 5'-phosphate oxidase N-terminal" evidence="1">
    <location>
        <begin position="2"/>
        <end position="95"/>
    </location>
</feature>